<proteinExistence type="predicted"/>
<dbReference type="PANTHER" id="PTHR41244:SF1">
    <property type="entry name" value="GLYCOSYLTRANSFERASE"/>
    <property type="match status" value="1"/>
</dbReference>
<dbReference type="Pfam" id="PF14307">
    <property type="entry name" value="Glyco_tran_WbsX"/>
    <property type="match status" value="1"/>
</dbReference>
<gene>
    <name evidence="1" type="ORF">APAL1065_LOCUS3599</name>
</gene>
<dbReference type="EMBL" id="HBHT01005420">
    <property type="protein sequence ID" value="CAD9947126.1"/>
    <property type="molecule type" value="Transcribed_RNA"/>
</dbReference>
<dbReference type="InterPro" id="IPR032719">
    <property type="entry name" value="WbsX"/>
</dbReference>
<dbReference type="AlphaFoldDB" id="A0A7S2VAY9"/>
<organism evidence="1">
    <name type="scientific">Entomoneis paludosa</name>
    <dbReference type="NCBI Taxonomy" id="265537"/>
    <lineage>
        <taxon>Eukaryota</taxon>
        <taxon>Sar</taxon>
        <taxon>Stramenopiles</taxon>
        <taxon>Ochrophyta</taxon>
        <taxon>Bacillariophyta</taxon>
        <taxon>Bacillariophyceae</taxon>
        <taxon>Bacillariophycidae</taxon>
        <taxon>Entomoneidaceae</taxon>
        <taxon>Entomoneis</taxon>
    </lineage>
</organism>
<protein>
    <submittedName>
        <fullName evidence="1">Uncharacterized protein</fullName>
    </submittedName>
</protein>
<evidence type="ECO:0000313" key="1">
    <source>
        <dbReference type="EMBL" id="CAD9947126.1"/>
    </source>
</evidence>
<reference evidence="1" key="1">
    <citation type="submission" date="2021-01" db="EMBL/GenBank/DDBJ databases">
        <authorList>
            <person name="Corre E."/>
            <person name="Pelletier E."/>
            <person name="Niang G."/>
            <person name="Scheremetjew M."/>
            <person name="Finn R."/>
            <person name="Kale V."/>
            <person name="Holt S."/>
            <person name="Cochrane G."/>
            <person name="Meng A."/>
            <person name="Brown T."/>
            <person name="Cohen L."/>
        </authorList>
    </citation>
    <scope>NUCLEOTIDE SEQUENCE</scope>
    <source>
        <strain evidence="1">CCMP125</strain>
    </source>
</reference>
<accession>A0A7S2VAY9</accession>
<name>A0A7S2VAY9_9STRA</name>
<dbReference type="PANTHER" id="PTHR41244">
    <property type="entry name" value="RHAMNAN SYNTHESIS F"/>
    <property type="match status" value="1"/>
</dbReference>
<dbReference type="Gene3D" id="3.20.20.80">
    <property type="entry name" value="Glycosidases"/>
    <property type="match status" value="1"/>
</dbReference>
<sequence length="341" mass="39616">MPFFFNWCAVKWVNVWMGKAIFQTIPTNKNRAIILQDQYWDVTDEQIKEHYDWLSQFFHHSNYIRVDNQPVFFCYNWDERTIPILSKLREYAIEDGFDGLFLIQGRSAMPDHIYSPPKNLTKVLQEKLMRTMQTLETLGMDDNKFDSSIFNQSMAYPYPLEYIARPFTVPQWCLAKPHEPPFTSLGERKRHPEIFGVVTAFDNSPRRPDKEASVYNEGPPHAILERFRRNLFAAVYYQTCCLERNLVEDKFVAINAWNEWGEGMALEPSDVVGAGFLETIRDVKAQVARIGCNGDGVPVQSRGSSTNPIETADEIRARLINETGWFYNPMTKSDKKKKGKE</sequence>